<dbReference type="Proteomes" id="UP000645390">
    <property type="component" value="Unassembled WGS sequence"/>
</dbReference>
<evidence type="ECO:0000313" key="2">
    <source>
        <dbReference type="Proteomes" id="UP000645390"/>
    </source>
</evidence>
<dbReference type="Pfam" id="PF14054">
    <property type="entry name" value="DUF4249"/>
    <property type="match status" value="1"/>
</dbReference>
<sequence>MMKKFLMYFSIASILFSSCKKIIEIDTNNAEPQLVIEGKIDNRLLAQQIKISKSIAYDGQNKYPSVSGAVVTVSDSRGNIYNFAETQPGIYAFGMRGVPGVTYTMKVVVEGKTYTATSKMPAIVKLDSIGIVSNNFFGNERKTAAAYLVDPKSETNFYHFNLYVNDNASQRFYVSNDRLTDGNQLRIQLFFKSGNDNNDSDELNSKDKVKVEMETIDSNIFDYWYALSEQSGRGPNQGTTPANPTTNISNNALGYFSAHTYQALNIIVP</sequence>
<protein>
    <recommendedName>
        <fullName evidence="3">DUF4249 domain-containing protein</fullName>
    </recommendedName>
</protein>
<organism evidence="1 2">
    <name type="scientific">Pedobacter mendelii</name>
    <dbReference type="NCBI Taxonomy" id="1908240"/>
    <lineage>
        <taxon>Bacteria</taxon>
        <taxon>Pseudomonadati</taxon>
        <taxon>Bacteroidota</taxon>
        <taxon>Sphingobacteriia</taxon>
        <taxon>Sphingobacteriales</taxon>
        <taxon>Sphingobacteriaceae</taxon>
        <taxon>Pedobacter</taxon>
    </lineage>
</organism>
<dbReference type="EMBL" id="BMDJ01000001">
    <property type="protein sequence ID" value="GGI22329.1"/>
    <property type="molecule type" value="Genomic_DNA"/>
</dbReference>
<dbReference type="PROSITE" id="PS51257">
    <property type="entry name" value="PROKAR_LIPOPROTEIN"/>
    <property type="match status" value="1"/>
</dbReference>
<keyword evidence="2" id="KW-1185">Reference proteome</keyword>
<accession>A0ABQ2BBL7</accession>
<name>A0ABQ2BBL7_9SPHI</name>
<reference evidence="2" key="1">
    <citation type="journal article" date="2019" name="Int. J. Syst. Evol. Microbiol.">
        <title>The Global Catalogue of Microorganisms (GCM) 10K type strain sequencing project: providing services to taxonomists for standard genome sequencing and annotation.</title>
        <authorList>
            <consortium name="The Broad Institute Genomics Platform"/>
            <consortium name="The Broad Institute Genome Sequencing Center for Infectious Disease"/>
            <person name="Wu L."/>
            <person name="Ma J."/>
        </authorList>
    </citation>
    <scope>NUCLEOTIDE SEQUENCE [LARGE SCALE GENOMIC DNA]</scope>
    <source>
        <strain evidence="2">CCM 8939</strain>
    </source>
</reference>
<dbReference type="InterPro" id="IPR025345">
    <property type="entry name" value="DUF4249"/>
</dbReference>
<evidence type="ECO:0000313" key="1">
    <source>
        <dbReference type="EMBL" id="GGI22329.1"/>
    </source>
</evidence>
<evidence type="ECO:0008006" key="3">
    <source>
        <dbReference type="Google" id="ProtNLM"/>
    </source>
</evidence>
<comment type="caution">
    <text evidence="1">The sequence shown here is derived from an EMBL/GenBank/DDBJ whole genome shotgun (WGS) entry which is preliminary data.</text>
</comment>
<proteinExistence type="predicted"/>
<gene>
    <name evidence="1" type="ORF">GCM10008119_02100</name>
</gene>
<dbReference type="RefSeq" id="WP_188411405.1">
    <property type="nucleotide sequence ID" value="NZ_BMDJ01000001.1"/>
</dbReference>